<accession>E9GT04</accession>
<keyword evidence="2" id="KW-1185">Reference proteome</keyword>
<dbReference type="InParanoid" id="E9GT04"/>
<gene>
    <name evidence="1" type="ORF">DAPPUDRAFT_247856</name>
</gene>
<sequence length="68" mass="7700">MAYVEGITASEARTRMALLKKSAAKRLTTPTRQENQQAPEIDLLKEQLQAVQAELKERMHFAEQISNS</sequence>
<organism evidence="1 2">
    <name type="scientific">Daphnia pulex</name>
    <name type="common">Water flea</name>
    <dbReference type="NCBI Taxonomy" id="6669"/>
    <lineage>
        <taxon>Eukaryota</taxon>
        <taxon>Metazoa</taxon>
        <taxon>Ecdysozoa</taxon>
        <taxon>Arthropoda</taxon>
        <taxon>Crustacea</taxon>
        <taxon>Branchiopoda</taxon>
        <taxon>Diplostraca</taxon>
        <taxon>Cladocera</taxon>
        <taxon>Anomopoda</taxon>
        <taxon>Daphniidae</taxon>
        <taxon>Daphnia</taxon>
    </lineage>
</organism>
<evidence type="ECO:0000313" key="1">
    <source>
        <dbReference type="EMBL" id="EFX77284.1"/>
    </source>
</evidence>
<protein>
    <submittedName>
        <fullName evidence="1">Uncharacterized protein</fullName>
    </submittedName>
</protein>
<dbReference type="OrthoDB" id="10022108at2759"/>
<dbReference type="EMBL" id="GL732563">
    <property type="protein sequence ID" value="EFX77284.1"/>
    <property type="molecule type" value="Genomic_DNA"/>
</dbReference>
<dbReference type="Proteomes" id="UP000000305">
    <property type="component" value="Unassembled WGS sequence"/>
</dbReference>
<name>E9GT04_DAPPU</name>
<proteinExistence type="predicted"/>
<dbReference type="PhylomeDB" id="E9GT04"/>
<dbReference type="AlphaFoldDB" id="E9GT04"/>
<evidence type="ECO:0000313" key="2">
    <source>
        <dbReference type="Proteomes" id="UP000000305"/>
    </source>
</evidence>
<reference evidence="1 2" key="1">
    <citation type="journal article" date="2011" name="Science">
        <title>The ecoresponsive genome of Daphnia pulex.</title>
        <authorList>
            <person name="Colbourne J.K."/>
            <person name="Pfrender M.E."/>
            <person name="Gilbert D."/>
            <person name="Thomas W.K."/>
            <person name="Tucker A."/>
            <person name="Oakley T.H."/>
            <person name="Tokishita S."/>
            <person name="Aerts A."/>
            <person name="Arnold G.J."/>
            <person name="Basu M.K."/>
            <person name="Bauer D.J."/>
            <person name="Caceres C.E."/>
            <person name="Carmel L."/>
            <person name="Casola C."/>
            <person name="Choi J.H."/>
            <person name="Detter J.C."/>
            <person name="Dong Q."/>
            <person name="Dusheyko S."/>
            <person name="Eads B.D."/>
            <person name="Frohlich T."/>
            <person name="Geiler-Samerotte K.A."/>
            <person name="Gerlach D."/>
            <person name="Hatcher P."/>
            <person name="Jogdeo S."/>
            <person name="Krijgsveld J."/>
            <person name="Kriventseva E.V."/>
            <person name="Kultz D."/>
            <person name="Laforsch C."/>
            <person name="Lindquist E."/>
            <person name="Lopez J."/>
            <person name="Manak J.R."/>
            <person name="Muller J."/>
            <person name="Pangilinan J."/>
            <person name="Patwardhan R.P."/>
            <person name="Pitluck S."/>
            <person name="Pritham E.J."/>
            <person name="Rechtsteiner A."/>
            <person name="Rho M."/>
            <person name="Rogozin I.B."/>
            <person name="Sakarya O."/>
            <person name="Salamov A."/>
            <person name="Schaack S."/>
            <person name="Shapiro H."/>
            <person name="Shiga Y."/>
            <person name="Skalitzky C."/>
            <person name="Smith Z."/>
            <person name="Souvorov A."/>
            <person name="Sung W."/>
            <person name="Tang Z."/>
            <person name="Tsuchiya D."/>
            <person name="Tu H."/>
            <person name="Vos H."/>
            <person name="Wang M."/>
            <person name="Wolf Y.I."/>
            <person name="Yamagata H."/>
            <person name="Yamada T."/>
            <person name="Ye Y."/>
            <person name="Shaw J.R."/>
            <person name="Andrews J."/>
            <person name="Crease T.J."/>
            <person name="Tang H."/>
            <person name="Lucas S.M."/>
            <person name="Robertson H.M."/>
            <person name="Bork P."/>
            <person name="Koonin E.V."/>
            <person name="Zdobnov E.M."/>
            <person name="Grigoriev I.V."/>
            <person name="Lynch M."/>
            <person name="Boore J.L."/>
        </authorList>
    </citation>
    <scope>NUCLEOTIDE SEQUENCE [LARGE SCALE GENOMIC DNA]</scope>
</reference>
<dbReference type="KEGG" id="dpx:DAPPUDRAFT_247856"/>
<dbReference type="HOGENOM" id="CLU_2796562_0_0_1"/>